<evidence type="ECO:0000313" key="3">
    <source>
        <dbReference type="Proteomes" id="UP001175271"/>
    </source>
</evidence>
<gene>
    <name evidence="2" type="ORF">QR680_014581</name>
</gene>
<organism evidence="2 3">
    <name type="scientific">Steinernema hermaphroditum</name>
    <dbReference type="NCBI Taxonomy" id="289476"/>
    <lineage>
        <taxon>Eukaryota</taxon>
        <taxon>Metazoa</taxon>
        <taxon>Ecdysozoa</taxon>
        <taxon>Nematoda</taxon>
        <taxon>Chromadorea</taxon>
        <taxon>Rhabditida</taxon>
        <taxon>Tylenchina</taxon>
        <taxon>Panagrolaimomorpha</taxon>
        <taxon>Strongyloidoidea</taxon>
        <taxon>Steinernematidae</taxon>
        <taxon>Steinernema</taxon>
    </lineage>
</organism>
<dbReference type="Gene3D" id="1.20.120.1100">
    <property type="match status" value="1"/>
</dbReference>
<comment type="caution">
    <text evidence="2">The sequence shown here is derived from an EMBL/GenBank/DDBJ whole genome shotgun (WGS) entry which is preliminary data.</text>
</comment>
<feature type="chain" id="PRO_5041335531" evidence="1">
    <location>
        <begin position="17"/>
        <end position="231"/>
    </location>
</feature>
<accession>A0AA39M3G0</accession>
<keyword evidence="1" id="KW-0732">Signal</keyword>
<sequence>MKLIIVLAVLVGISVAAPIATFNNLDEKMFSSKENYEKYLKKLHGILDQYKGVMIPDEIHDFMKNLTVDDYEAVKMMMAGGPSIDEDTGLPLPLHRRIQLYHPDFYKRLMTAGIGLLGRFRNLSTSTKNRMINVVFIAQHTKKNETARNMKLGEAILKYYLSWPQENKDEFEQIFPQLSSQFEEIFKKRGEDTTFKYPEGVSDCTVDGEKPFMCSFAIGILNMDLSDLDLI</sequence>
<name>A0AA39M3G0_9BILA</name>
<evidence type="ECO:0000313" key="2">
    <source>
        <dbReference type="EMBL" id="KAK0420241.1"/>
    </source>
</evidence>
<protein>
    <submittedName>
        <fullName evidence="2">Uncharacterized protein</fullName>
    </submittedName>
</protein>
<evidence type="ECO:0000256" key="1">
    <source>
        <dbReference type="SAM" id="SignalP"/>
    </source>
</evidence>
<feature type="signal peptide" evidence="1">
    <location>
        <begin position="1"/>
        <end position="16"/>
    </location>
</feature>
<dbReference type="EMBL" id="JAUCMV010000002">
    <property type="protein sequence ID" value="KAK0420241.1"/>
    <property type="molecule type" value="Genomic_DNA"/>
</dbReference>
<reference evidence="2" key="1">
    <citation type="submission" date="2023-06" db="EMBL/GenBank/DDBJ databases">
        <title>Genomic analysis of the entomopathogenic nematode Steinernema hermaphroditum.</title>
        <authorList>
            <person name="Schwarz E.M."/>
            <person name="Heppert J.K."/>
            <person name="Baniya A."/>
            <person name="Schwartz H.T."/>
            <person name="Tan C.-H."/>
            <person name="Antoshechkin I."/>
            <person name="Sternberg P.W."/>
            <person name="Goodrich-Blair H."/>
            <person name="Dillman A.R."/>
        </authorList>
    </citation>
    <scope>NUCLEOTIDE SEQUENCE</scope>
    <source>
        <strain evidence="2">PS9179</strain>
        <tissue evidence="2">Whole animal</tissue>
    </source>
</reference>
<dbReference type="AlphaFoldDB" id="A0AA39M3G0"/>
<dbReference type="Proteomes" id="UP001175271">
    <property type="component" value="Unassembled WGS sequence"/>
</dbReference>
<keyword evidence="3" id="KW-1185">Reference proteome</keyword>
<proteinExistence type="predicted"/>